<dbReference type="Proteomes" id="UP001341444">
    <property type="component" value="Unassembled WGS sequence"/>
</dbReference>
<name>A0ABU6MEW2_9BACI</name>
<reference evidence="1 2" key="1">
    <citation type="submission" date="2023-03" db="EMBL/GenBank/DDBJ databases">
        <title>Bacillus Genome Sequencing.</title>
        <authorList>
            <person name="Dunlap C."/>
        </authorList>
    </citation>
    <scope>NUCLEOTIDE SEQUENCE [LARGE SCALE GENOMIC DNA]</scope>
    <source>
        <strain evidence="1 2">B-23453</strain>
    </source>
</reference>
<accession>A0ABU6MEW2</accession>
<comment type="caution">
    <text evidence="1">The sequence shown here is derived from an EMBL/GenBank/DDBJ whole genome shotgun (WGS) entry which is preliminary data.</text>
</comment>
<evidence type="ECO:0000313" key="2">
    <source>
        <dbReference type="Proteomes" id="UP001341444"/>
    </source>
</evidence>
<keyword evidence="2" id="KW-1185">Reference proteome</keyword>
<sequence length="52" mass="5924">MNKKDDMPSLYYDEDGLSEITNQIQLAYQSGVLGEETGSFDLDKYRSSTIEK</sequence>
<protein>
    <submittedName>
        <fullName evidence="1">Uncharacterized protein</fullName>
    </submittedName>
</protein>
<organism evidence="1 2">
    <name type="scientific">Heyndrickxia acidicola</name>
    <dbReference type="NCBI Taxonomy" id="209389"/>
    <lineage>
        <taxon>Bacteria</taxon>
        <taxon>Bacillati</taxon>
        <taxon>Bacillota</taxon>
        <taxon>Bacilli</taxon>
        <taxon>Bacillales</taxon>
        <taxon>Bacillaceae</taxon>
        <taxon>Heyndrickxia</taxon>
    </lineage>
</organism>
<dbReference type="EMBL" id="JARMAB010000011">
    <property type="protein sequence ID" value="MED1203198.1"/>
    <property type="molecule type" value="Genomic_DNA"/>
</dbReference>
<dbReference type="RefSeq" id="WP_198160141.1">
    <property type="nucleotide sequence ID" value="NZ_JARMAB010000011.1"/>
</dbReference>
<evidence type="ECO:0000313" key="1">
    <source>
        <dbReference type="EMBL" id="MED1203198.1"/>
    </source>
</evidence>
<gene>
    <name evidence="1" type="ORF">P4T90_08905</name>
</gene>
<proteinExistence type="predicted"/>